<evidence type="ECO:0000259" key="1">
    <source>
        <dbReference type="Pfam" id="PF01337"/>
    </source>
</evidence>
<reference evidence="2" key="1">
    <citation type="submission" date="2019-08" db="EMBL/GenBank/DDBJ databases">
        <authorList>
            <person name="Kucharzyk K."/>
            <person name="Murdoch R.W."/>
            <person name="Higgins S."/>
            <person name="Loffler F."/>
        </authorList>
    </citation>
    <scope>NUCLEOTIDE SEQUENCE</scope>
</reference>
<dbReference type="SUPFAM" id="SSF52038">
    <property type="entry name" value="Barstar-related"/>
    <property type="match status" value="1"/>
</dbReference>
<dbReference type="CDD" id="cd05141">
    <property type="entry name" value="Barstar_evA4336-like"/>
    <property type="match status" value="1"/>
</dbReference>
<name>A0A645K0E6_9ZZZZ</name>
<dbReference type="Pfam" id="PF01337">
    <property type="entry name" value="Barstar"/>
    <property type="match status" value="1"/>
</dbReference>
<evidence type="ECO:0000313" key="2">
    <source>
        <dbReference type="EMBL" id="MPN64653.1"/>
    </source>
</evidence>
<dbReference type="Gene3D" id="3.30.370.10">
    <property type="entry name" value="Barstar-like"/>
    <property type="match status" value="1"/>
</dbReference>
<dbReference type="AlphaFoldDB" id="A0A645K0E6"/>
<proteinExistence type="predicted"/>
<gene>
    <name evidence="2" type="ORF">SDC9_212429</name>
</gene>
<dbReference type="EMBL" id="VSSQ01145821">
    <property type="protein sequence ID" value="MPN64653.1"/>
    <property type="molecule type" value="Genomic_DNA"/>
</dbReference>
<protein>
    <recommendedName>
        <fullName evidence="1">Barstar (barnase inhibitor) domain-containing protein</fullName>
    </recommendedName>
</protein>
<dbReference type="InterPro" id="IPR035905">
    <property type="entry name" value="Barstar-like_sf"/>
</dbReference>
<feature type="domain" description="Barstar (barnase inhibitor)" evidence="1">
    <location>
        <begin position="50"/>
        <end position="146"/>
    </location>
</feature>
<sequence length="149" mass="17242">MFLERITEMDTPLRKPSETPLRNVRPNIVQSIRAYRIPDLQAAAEALGSHFLYANLAHAQTKADVFELLSTQFYLPAHFGKNWDALYDCMTDPINKSGPQPGFVVVLDQIPTTPKFDKEVREQLLDVFRDTADFWAERKIPFRCFYSFL</sequence>
<dbReference type="InterPro" id="IPR000468">
    <property type="entry name" value="Barstar"/>
</dbReference>
<comment type="caution">
    <text evidence="2">The sequence shown here is derived from an EMBL/GenBank/DDBJ whole genome shotgun (WGS) entry which is preliminary data.</text>
</comment>
<organism evidence="2">
    <name type="scientific">bioreactor metagenome</name>
    <dbReference type="NCBI Taxonomy" id="1076179"/>
    <lineage>
        <taxon>unclassified sequences</taxon>
        <taxon>metagenomes</taxon>
        <taxon>ecological metagenomes</taxon>
    </lineage>
</organism>
<accession>A0A645K0E6</accession>